<reference evidence="3" key="2">
    <citation type="submission" date="2023-05" db="EMBL/GenBank/DDBJ databases">
        <authorList>
            <consortium name="Lawrence Berkeley National Laboratory"/>
            <person name="Steindorff A."/>
            <person name="Hensen N."/>
            <person name="Bonometti L."/>
            <person name="Westerberg I."/>
            <person name="Brannstrom I.O."/>
            <person name="Guillou S."/>
            <person name="Cros-Aarteil S."/>
            <person name="Calhoun S."/>
            <person name="Haridas S."/>
            <person name="Kuo A."/>
            <person name="Mondo S."/>
            <person name="Pangilinan J."/>
            <person name="Riley R."/>
            <person name="Labutti K."/>
            <person name="Andreopoulos B."/>
            <person name="Lipzen A."/>
            <person name="Chen C."/>
            <person name="Yanf M."/>
            <person name="Daum C."/>
            <person name="Ng V."/>
            <person name="Clum A."/>
            <person name="Ohm R."/>
            <person name="Martin F."/>
            <person name="Silar P."/>
            <person name="Natvig D."/>
            <person name="Lalanne C."/>
            <person name="Gautier V."/>
            <person name="Ament-Velasquez S.L."/>
            <person name="Kruys A."/>
            <person name="Hutchinson M.I."/>
            <person name="Powell A.J."/>
            <person name="Barry K."/>
            <person name="Miller A.N."/>
            <person name="Grigoriev I.V."/>
            <person name="Debuchy R."/>
            <person name="Gladieux P."/>
            <person name="Thoren M.H."/>
            <person name="Johannesson H."/>
        </authorList>
    </citation>
    <scope>NUCLEOTIDE SEQUENCE</scope>
    <source>
        <strain evidence="3">CBS 990.96</strain>
    </source>
</reference>
<evidence type="ECO:0000259" key="2">
    <source>
        <dbReference type="Pfam" id="PF26118"/>
    </source>
</evidence>
<dbReference type="Proteomes" id="UP001301958">
    <property type="component" value="Unassembled WGS sequence"/>
</dbReference>
<feature type="compositionally biased region" description="Pro residues" evidence="1">
    <location>
        <begin position="441"/>
        <end position="451"/>
    </location>
</feature>
<feature type="compositionally biased region" description="Polar residues" evidence="1">
    <location>
        <begin position="584"/>
        <end position="595"/>
    </location>
</feature>
<keyword evidence="4" id="KW-1185">Reference proteome</keyword>
<feature type="compositionally biased region" description="Polar residues" evidence="1">
    <location>
        <begin position="313"/>
        <end position="325"/>
    </location>
</feature>
<accession>A0AAN7BMP9</accession>
<feature type="region of interest" description="Disordered" evidence="1">
    <location>
        <begin position="546"/>
        <end position="779"/>
    </location>
</feature>
<proteinExistence type="predicted"/>
<feature type="domain" description="DUF8035" evidence="2">
    <location>
        <begin position="494"/>
        <end position="546"/>
    </location>
</feature>
<dbReference type="Pfam" id="PF26118">
    <property type="entry name" value="DUF8035"/>
    <property type="match status" value="1"/>
</dbReference>
<feature type="compositionally biased region" description="Gly residues" evidence="1">
    <location>
        <begin position="549"/>
        <end position="558"/>
    </location>
</feature>
<dbReference type="InterPro" id="IPR058348">
    <property type="entry name" value="DUF8035"/>
</dbReference>
<feature type="compositionally biased region" description="Basic and acidic residues" evidence="1">
    <location>
        <begin position="708"/>
        <end position="747"/>
    </location>
</feature>
<comment type="caution">
    <text evidence="3">The sequence shown here is derived from an EMBL/GenBank/DDBJ whole genome shotgun (WGS) entry which is preliminary data.</text>
</comment>
<reference evidence="3" key="1">
    <citation type="journal article" date="2023" name="Mol. Phylogenet. Evol.">
        <title>Genome-scale phylogeny and comparative genomics of the fungal order Sordariales.</title>
        <authorList>
            <person name="Hensen N."/>
            <person name="Bonometti L."/>
            <person name="Westerberg I."/>
            <person name="Brannstrom I.O."/>
            <person name="Guillou S."/>
            <person name="Cros-Aarteil S."/>
            <person name="Calhoun S."/>
            <person name="Haridas S."/>
            <person name="Kuo A."/>
            <person name="Mondo S."/>
            <person name="Pangilinan J."/>
            <person name="Riley R."/>
            <person name="LaButti K."/>
            <person name="Andreopoulos B."/>
            <person name="Lipzen A."/>
            <person name="Chen C."/>
            <person name="Yan M."/>
            <person name="Daum C."/>
            <person name="Ng V."/>
            <person name="Clum A."/>
            <person name="Steindorff A."/>
            <person name="Ohm R.A."/>
            <person name="Martin F."/>
            <person name="Silar P."/>
            <person name="Natvig D.O."/>
            <person name="Lalanne C."/>
            <person name="Gautier V."/>
            <person name="Ament-Velasquez S.L."/>
            <person name="Kruys A."/>
            <person name="Hutchinson M.I."/>
            <person name="Powell A.J."/>
            <person name="Barry K."/>
            <person name="Miller A.N."/>
            <person name="Grigoriev I.V."/>
            <person name="Debuchy R."/>
            <person name="Gladieux P."/>
            <person name="Hiltunen Thoren M."/>
            <person name="Johannesson H."/>
        </authorList>
    </citation>
    <scope>NUCLEOTIDE SEQUENCE</scope>
    <source>
        <strain evidence="3">CBS 990.96</strain>
    </source>
</reference>
<evidence type="ECO:0000313" key="3">
    <source>
        <dbReference type="EMBL" id="KAK4226102.1"/>
    </source>
</evidence>
<dbReference type="PANTHER" id="PTHR42081:SF2">
    <property type="entry name" value="NIPPED-B-LIKE PROTEIN B"/>
    <property type="match status" value="1"/>
</dbReference>
<dbReference type="AlphaFoldDB" id="A0AAN7BMP9"/>
<feature type="compositionally biased region" description="Polar residues" evidence="1">
    <location>
        <begin position="275"/>
        <end position="284"/>
    </location>
</feature>
<evidence type="ECO:0000313" key="4">
    <source>
        <dbReference type="Proteomes" id="UP001301958"/>
    </source>
</evidence>
<gene>
    <name evidence="3" type="ORF">QBC38DRAFT_367392</name>
</gene>
<feature type="region of interest" description="Disordered" evidence="1">
    <location>
        <begin position="264"/>
        <end position="351"/>
    </location>
</feature>
<protein>
    <recommendedName>
        <fullName evidence="2">DUF8035 domain-containing protein</fullName>
    </recommendedName>
</protein>
<feature type="region of interest" description="Disordered" evidence="1">
    <location>
        <begin position="371"/>
        <end position="487"/>
    </location>
</feature>
<feature type="compositionally biased region" description="Basic and acidic residues" evidence="1">
    <location>
        <begin position="757"/>
        <end position="776"/>
    </location>
</feature>
<evidence type="ECO:0000256" key="1">
    <source>
        <dbReference type="SAM" id="MobiDB-lite"/>
    </source>
</evidence>
<feature type="compositionally biased region" description="Polar residues" evidence="1">
    <location>
        <begin position="457"/>
        <end position="481"/>
    </location>
</feature>
<name>A0AAN7BMP9_9PEZI</name>
<feature type="compositionally biased region" description="Low complexity" evidence="1">
    <location>
        <begin position="326"/>
        <end position="349"/>
    </location>
</feature>
<dbReference type="PANTHER" id="PTHR42081">
    <property type="entry name" value="ZINC FINGER PROTEIN DHHC DOMAIN CONTAINING PROTEIN"/>
    <property type="match status" value="1"/>
</dbReference>
<dbReference type="EMBL" id="MU865354">
    <property type="protein sequence ID" value="KAK4226102.1"/>
    <property type="molecule type" value="Genomic_DNA"/>
</dbReference>
<feature type="compositionally biased region" description="Polar residues" evidence="1">
    <location>
        <begin position="291"/>
        <end position="303"/>
    </location>
</feature>
<sequence>MTVDDSILVSIESVDDFAEELYCRSDAAGPAFDNLRSAIHHLQNAFNDLHAEARDPESLINNGHNGAYVRRLTSLLEDSDVTLKQANTLLEKYDSNKPNVDAILREKPDQTLKAQEIEVVRAELVSQKLKIYNFLETVEIHNPRFKEEHQALDETTDSDQRRAMIQNKVDAVANRIFQRRRQGSPTSRGDEGEELWQEFKSELVKEGFDHEVLHKNKEVLQAYIRDLESHRALEDGAPPSVRGLLECGTPGTAPIAAAAVVTGHHPMPNRDSRPNDNQVPVSSNEGRRRVPTTTSSAPGSLQLYTHLEPPSISIDSSRLSYEEQFTPSDSPDSSDTESSSSSNSNPISSQTTLISTQELLALDQLEADKMASRNGGKRGPPPNYDISPGTSPNARYRPLPPAGMAQHYNEKAGGVYPGTTNRYSPPPPPPPYSSTLSPTSSTPPPPYPATPTAPSANFNLTVSRICTGSPNSQQPSRQYSQLAPDGRGNGIPLDATWTRIKRTLVSPVVLQRAGVRYEARPDFVAVLGKLTHEQIAEFARQTLEERNSRGGGAGGGGPLLPNNRIRGRTFGDPPAPPSASRSRGTTNRFRSTNHSTYDDDNNSNWGGGRSDWSEDEQTYRRNKYTPSDYHPDNNRYNTPEPDPRRVYPFIVSPPASVNGDIKSSPSSTVDPKPILKNRNPNKVRFDKDGPREIWPGELAGKKPQQQSRHRDERERDRERDRERERDRNRDRPRDRDRERDRMRERGEHHRSHRHRDRDREREREKEWDDKPKRSSLKEMGSAIGLGSAAATLISVLSEAVQYL</sequence>
<organism evidence="3 4">
    <name type="scientific">Podospora fimiseda</name>
    <dbReference type="NCBI Taxonomy" id="252190"/>
    <lineage>
        <taxon>Eukaryota</taxon>
        <taxon>Fungi</taxon>
        <taxon>Dikarya</taxon>
        <taxon>Ascomycota</taxon>
        <taxon>Pezizomycotina</taxon>
        <taxon>Sordariomycetes</taxon>
        <taxon>Sordariomycetidae</taxon>
        <taxon>Sordariales</taxon>
        <taxon>Podosporaceae</taxon>
        <taxon>Podospora</taxon>
    </lineage>
</organism>